<evidence type="ECO:0000259" key="3">
    <source>
        <dbReference type="Pfam" id="PF07261"/>
    </source>
</evidence>
<dbReference type="InterPro" id="IPR053162">
    <property type="entry name" value="DnaD"/>
</dbReference>
<dbReference type="EMBL" id="FODF01000012">
    <property type="protein sequence ID" value="SEN77337.1"/>
    <property type="molecule type" value="Genomic_DNA"/>
</dbReference>
<comment type="similarity">
    <text evidence="1">Belongs to the DnaB/DnaD family.</text>
</comment>
<dbReference type="PANTHER" id="PTHR37293">
    <property type="entry name" value="PHAGE REPLICATION PROTEIN-RELATED"/>
    <property type="match status" value="1"/>
</dbReference>
<dbReference type="RefSeq" id="WP_091975862.1">
    <property type="nucleotide sequence ID" value="NZ_CAUWDX010000006.1"/>
</dbReference>
<name>A0A1H8JAV7_9FIRM</name>
<dbReference type="PANTHER" id="PTHR37293:SF5">
    <property type="entry name" value="DNA REPLICATION PROTEIN"/>
    <property type="match status" value="1"/>
</dbReference>
<accession>A0A1H8JAV7</accession>
<evidence type="ECO:0000313" key="5">
    <source>
        <dbReference type="Proteomes" id="UP000199512"/>
    </source>
</evidence>
<dbReference type="NCBIfam" id="TIGR01446">
    <property type="entry name" value="DnaD_dom"/>
    <property type="match status" value="2"/>
</dbReference>
<feature type="domain" description="DnaB/C C-terminal" evidence="3">
    <location>
        <begin position="136"/>
        <end position="208"/>
    </location>
</feature>
<dbReference type="SUPFAM" id="SSF158499">
    <property type="entry name" value="DnaD domain-like"/>
    <property type="match status" value="2"/>
</dbReference>
<dbReference type="OrthoDB" id="1652900at2"/>
<dbReference type="PIRSF" id="PIRSF033722">
    <property type="entry name" value="DnaD_CA_C3587_prd"/>
    <property type="match status" value="1"/>
</dbReference>
<proteinExistence type="inferred from homology"/>
<dbReference type="InterPro" id="IPR034829">
    <property type="entry name" value="DnaD-like_sf"/>
</dbReference>
<keyword evidence="5" id="KW-1185">Reference proteome</keyword>
<feature type="domain" description="DnaB/C C-terminal" evidence="3">
    <location>
        <begin position="224"/>
        <end position="294"/>
    </location>
</feature>
<dbReference type="STRING" id="215200.SAMN05216454_1129"/>
<evidence type="ECO:0000256" key="2">
    <source>
        <dbReference type="SAM" id="MobiDB-lite"/>
    </source>
</evidence>
<reference evidence="4 5" key="1">
    <citation type="submission" date="2016-10" db="EMBL/GenBank/DDBJ databases">
        <authorList>
            <person name="de Groot N.N."/>
        </authorList>
    </citation>
    <scope>NUCLEOTIDE SEQUENCE [LARGE SCALE GENOMIC DNA]</scope>
    <source>
        <strain evidence="4 5">Calf135</strain>
    </source>
</reference>
<evidence type="ECO:0000313" key="4">
    <source>
        <dbReference type="EMBL" id="SEN77337.1"/>
    </source>
</evidence>
<organism evidence="4 5">
    <name type="scientific">Peptostreptococcus russellii</name>
    <dbReference type="NCBI Taxonomy" id="215200"/>
    <lineage>
        <taxon>Bacteria</taxon>
        <taxon>Bacillati</taxon>
        <taxon>Bacillota</taxon>
        <taxon>Clostridia</taxon>
        <taxon>Peptostreptococcales</taxon>
        <taxon>Peptostreptococcaceae</taxon>
        <taxon>Peptostreptococcus</taxon>
    </lineage>
</organism>
<evidence type="ECO:0000256" key="1">
    <source>
        <dbReference type="ARBA" id="ARBA00093462"/>
    </source>
</evidence>
<gene>
    <name evidence="4" type="ORF">SAMN05216454_1129</name>
</gene>
<dbReference type="Proteomes" id="UP000199512">
    <property type="component" value="Unassembled WGS sequence"/>
</dbReference>
<dbReference type="InterPro" id="IPR006343">
    <property type="entry name" value="DnaB/C_C"/>
</dbReference>
<dbReference type="Gene3D" id="1.10.10.630">
    <property type="entry name" value="DnaD domain-like"/>
    <property type="match status" value="2"/>
</dbReference>
<feature type="region of interest" description="Disordered" evidence="2">
    <location>
        <begin position="327"/>
        <end position="350"/>
    </location>
</feature>
<sequence length="350" mass="40660">MFFKSVGEENYSDVVIPSLFFDLYIPIANGNQIKVYLLGYKSAFLYRGFQSDGLDNKALANIIGISEEEVIEAWKYWEKMGIVKLHPMEDRFAIEFFDIKTEYLNKNSKSKYGTSSENIDDTVDDASSFEYINMYNRIEKIAGRVLTPSEKIDILDAVKLYEMDPEVAIKAFERAIEDNGRIKSVKYVLGIMKSWFDNAVKTLDDIDKVDDQRSDKNENYKTVFKALGFNRTATSYEKDAIDRWVYDYNMTMDVILKACEKSVNTSNPNIRYFDAIIKSWYEKGITTVEEVEKEDLKFAKNKANNKKSYSKANNNTKNFKTKFHNFEESNSEKYSPEALDQLLKNANKRR</sequence>
<protein>
    <submittedName>
        <fullName evidence="4">DnaD and phage-associated domain-containing protein</fullName>
    </submittedName>
</protein>
<dbReference type="InterPro" id="IPR017019">
    <property type="entry name" value="DNA_replication_prd_bac"/>
</dbReference>
<dbReference type="Pfam" id="PF07261">
    <property type="entry name" value="DnaB_2"/>
    <property type="match status" value="2"/>
</dbReference>
<dbReference type="AlphaFoldDB" id="A0A1H8JAV7"/>